<reference evidence="2" key="1">
    <citation type="submission" date="2023-04" db="EMBL/GenBank/DDBJ databases">
        <title>Phytophthora fragariaefolia NBRC 109709.</title>
        <authorList>
            <person name="Ichikawa N."/>
            <person name="Sato H."/>
            <person name="Tonouchi N."/>
        </authorList>
    </citation>
    <scope>NUCLEOTIDE SEQUENCE</scope>
    <source>
        <strain evidence="2">NBRC 109709</strain>
    </source>
</reference>
<sequence length="123" mass="13366">MQPIPQTETHAVSQTVEEPQVTAVTRNHSRPVRFAESTRHRATSPEAVNEVDDLPADQESPISPQGGAQRSATEGTGKLETTLDEPVRADPNEASESEDPTTVQTDKSGEYGSLKMKNRDGRI</sequence>
<dbReference type="EMBL" id="BSXT01002465">
    <property type="protein sequence ID" value="GMF49047.1"/>
    <property type="molecule type" value="Genomic_DNA"/>
</dbReference>
<evidence type="ECO:0000313" key="2">
    <source>
        <dbReference type="EMBL" id="GMF49047.1"/>
    </source>
</evidence>
<comment type="caution">
    <text evidence="2">The sequence shown here is derived from an EMBL/GenBank/DDBJ whole genome shotgun (WGS) entry which is preliminary data.</text>
</comment>
<dbReference type="Proteomes" id="UP001165121">
    <property type="component" value="Unassembled WGS sequence"/>
</dbReference>
<evidence type="ECO:0000256" key="1">
    <source>
        <dbReference type="SAM" id="MobiDB-lite"/>
    </source>
</evidence>
<name>A0A9W6XZU1_9STRA</name>
<feature type="compositionally biased region" description="Polar residues" evidence="1">
    <location>
        <begin position="1"/>
        <end position="26"/>
    </location>
</feature>
<feature type="region of interest" description="Disordered" evidence="1">
    <location>
        <begin position="1"/>
        <end position="123"/>
    </location>
</feature>
<organism evidence="2 3">
    <name type="scientific">Phytophthora fragariaefolia</name>
    <dbReference type="NCBI Taxonomy" id="1490495"/>
    <lineage>
        <taxon>Eukaryota</taxon>
        <taxon>Sar</taxon>
        <taxon>Stramenopiles</taxon>
        <taxon>Oomycota</taxon>
        <taxon>Peronosporomycetes</taxon>
        <taxon>Peronosporales</taxon>
        <taxon>Peronosporaceae</taxon>
        <taxon>Phytophthora</taxon>
    </lineage>
</organism>
<protein>
    <submittedName>
        <fullName evidence="2">Unnamed protein product</fullName>
    </submittedName>
</protein>
<evidence type="ECO:0000313" key="3">
    <source>
        <dbReference type="Proteomes" id="UP001165121"/>
    </source>
</evidence>
<gene>
    <name evidence="2" type="ORF">Pfra01_001921800</name>
</gene>
<feature type="compositionally biased region" description="Polar residues" evidence="1">
    <location>
        <begin position="60"/>
        <end position="74"/>
    </location>
</feature>
<proteinExistence type="predicted"/>
<keyword evidence="3" id="KW-1185">Reference proteome</keyword>
<accession>A0A9W6XZU1</accession>
<dbReference type="AlphaFoldDB" id="A0A9W6XZU1"/>